<organism evidence="2 3">
    <name type="scientific">Aspergillus wentii DTO 134E9</name>
    <dbReference type="NCBI Taxonomy" id="1073089"/>
    <lineage>
        <taxon>Eukaryota</taxon>
        <taxon>Fungi</taxon>
        <taxon>Dikarya</taxon>
        <taxon>Ascomycota</taxon>
        <taxon>Pezizomycotina</taxon>
        <taxon>Eurotiomycetes</taxon>
        <taxon>Eurotiomycetidae</taxon>
        <taxon>Eurotiales</taxon>
        <taxon>Aspergillaceae</taxon>
        <taxon>Aspergillus</taxon>
        <taxon>Aspergillus subgen. Cremei</taxon>
    </lineage>
</organism>
<feature type="region of interest" description="Disordered" evidence="1">
    <location>
        <begin position="1"/>
        <end position="49"/>
    </location>
</feature>
<dbReference type="VEuPathDB" id="FungiDB:ASPWEDRAFT_171489"/>
<keyword evidence="3" id="KW-1185">Reference proteome</keyword>
<sequence>MEPGPAARSPRSLDLPRRIQKRPGTTRERTGFSSDGHVQPDPPGCPGSMGRWALSLRHGQYQRVALESHGLTMKNLIGSLESRKSSFEMNLATRLALCSMESIMLGQDGAWYTHLAGASGIIQSLQAVPEDGPDGILSKFSD</sequence>
<proteinExistence type="predicted"/>
<evidence type="ECO:0000256" key="1">
    <source>
        <dbReference type="SAM" id="MobiDB-lite"/>
    </source>
</evidence>
<evidence type="ECO:0000313" key="2">
    <source>
        <dbReference type="EMBL" id="OJJ34648.1"/>
    </source>
</evidence>
<dbReference type="RefSeq" id="XP_040688324.1">
    <property type="nucleotide sequence ID" value="XM_040830797.1"/>
</dbReference>
<protein>
    <recommendedName>
        <fullName evidence="4">Transcription factor domain-containing protein</fullName>
    </recommendedName>
</protein>
<dbReference type="Proteomes" id="UP000184383">
    <property type="component" value="Unassembled WGS sequence"/>
</dbReference>
<evidence type="ECO:0000313" key="3">
    <source>
        <dbReference type="Proteomes" id="UP000184383"/>
    </source>
</evidence>
<evidence type="ECO:0008006" key="4">
    <source>
        <dbReference type="Google" id="ProtNLM"/>
    </source>
</evidence>
<dbReference type="EMBL" id="KV878212">
    <property type="protein sequence ID" value="OJJ34648.1"/>
    <property type="molecule type" value="Genomic_DNA"/>
</dbReference>
<dbReference type="GeneID" id="63746645"/>
<accession>A0A1L9RIG0</accession>
<gene>
    <name evidence="2" type="ORF">ASPWEDRAFT_171489</name>
</gene>
<dbReference type="AlphaFoldDB" id="A0A1L9RIG0"/>
<reference evidence="3" key="1">
    <citation type="journal article" date="2017" name="Genome Biol.">
        <title>Comparative genomics reveals high biological diversity and specific adaptations in the industrially and medically important fungal genus Aspergillus.</title>
        <authorList>
            <person name="de Vries R.P."/>
            <person name="Riley R."/>
            <person name="Wiebenga A."/>
            <person name="Aguilar-Osorio G."/>
            <person name="Amillis S."/>
            <person name="Uchima C.A."/>
            <person name="Anderluh G."/>
            <person name="Asadollahi M."/>
            <person name="Askin M."/>
            <person name="Barry K."/>
            <person name="Battaglia E."/>
            <person name="Bayram O."/>
            <person name="Benocci T."/>
            <person name="Braus-Stromeyer S.A."/>
            <person name="Caldana C."/>
            <person name="Canovas D."/>
            <person name="Cerqueira G.C."/>
            <person name="Chen F."/>
            <person name="Chen W."/>
            <person name="Choi C."/>
            <person name="Clum A."/>
            <person name="Dos Santos R.A."/>
            <person name="Damasio A.R."/>
            <person name="Diallinas G."/>
            <person name="Emri T."/>
            <person name="Fekete E."/>
            <person name="Flipphi M."/>
            <person name="Freyberg S."/>
            <person name="Gallo A."/>
            <person name="Gournas C."/>
            <person name="Habgood R."/>
            <person name="Hainaut M."/>
            <person name="Harispe M.L."/>
            <person name="Henrissat B."/>
            <person name="Hilden K.S."/>
            <person name="Hope R."/>
            <person name="Hossain A."/>
            <person name="Karabika E."/>
            <person name="Karaffa L."/>
            <person name="Karanyi Z."/>
            <person name="Krasevec N."/>
            <person name="Kuo A."/>
            <person name="Kusch H."/>
            <person name="LaButti K."/>
            <person name="Lagendijk E.L."/>
            <person name="Lapidus A."/>
            <person name="Levasseur A."/>
            <person name="Lindquist E."/>
            <person name="Lipzen A."/>
            <person name="Logrieco A.F."/>
            <person name="MacCabe A."/>
            <person name="Maekelae M.R."/>
            <person name="Malavazi I."/>
            <person name="Melin P."/>
            <person name="Meyer V."/>
            <person name="Mielnichuk N."/>
            <person name="Miskei M."/>
            <person name="Molnar A.P."/>
            <person name="Mule G."/>
            <person name="Ngan C.Y."/>
            <person name="Orejas M."/>
            <person name="Orosz E."/>
            <person name="Ouedraogo J.P."/>
            <person name="Overkamp K.M."/>
            <person name="Park H.-S."/>
            <person name="Perrone G."/>
            <person name="Piumi F."/>
            <person name="Punt P.J."/>
            <person name="Ram A.F."/>
            <person name="Ramon A."/>
            <person name="Rauscher S."/>
            <person name="Record E."/>
            <person name="Riano-Pachon D.M."/>
            <person name="Robert V."/>
            <person name="Roehrig J."/>
            <person name="Ruller R."/>
            <person name="Salamov A."/>
            <person name="Salih N.S."/>
            <person name="Samson R.A."/>
            <person name="Sandor E."/>
            <person name="Sanguinetti M."/>
            <person name="Schuetze T."/>
            <person name="Sepcic K."/>
            <person name="Shelest E."/>
            <person name="Sherlock G."/>
            <person name="Sophianopoulou V."/>
            <person name="Squina F.M."/>
            <person name="Sun H."/>
            <person name="Susca A."/>
            <person name="Todd R.B."/>
            <person name="Tsang A."/>
            <person name="Unkles S.E."/>
            <person name="van de Wiele N."/>
            <person name="van Rossen-Uffink D."/>
            <person name="Oliveira J.V."/>
            <person name="Vesth T.C."/>
            <person name="Visser J."/>
            <person name="Yu J.-H."/>
            <person name="Zhou M."/>
            <person name="Andersen M.R."/>
            <person name="Archer D.B."/>
            <person name="Baker S.E."/>
            <person name="Benoit I."/>
            <person name="Brakhage A.A."/>
            <person name="Braus G.H."/>
            <person name="Fischer R."/>
            <person name="Frisvad J.C."/>
            <person name="Goldman G.H."/>
            <person name="Houbraken J."/>
            <person name="Oakley B."/>
            <person name="Pocsi I."/>
            <person name="Scazzocchio C."/>
            <person name="Seiboth B."/>
            <person name="vanKuyk P.A."/>
            <person name="Wortman J."/>
            <person name="Dyer P.S."/>
            <person name="Grigoriev I.V."/>
        </authorList>
    </citation>
    <scope>NUCLEOTIDE SEQUENCE [LARGE SCALE GENOMIC DNA]</scope>
    <source>
        <strain evidence="3">DTO 134E9</strain>
    </source>
</reference>
<name>A0A1L9RIG0_ASPWE</name>